<accession>A0A3M7R687</accession>
<dbReference type="Proteomes" id="UP000276133">
    <property type="component" value="Unassembled WGS sequence"/>
</dbReference>
<evidence type="ECO:0000313" key="2">
    <source>
        <dbReference type="Proteomes" id="UP000276133"/>
    </source>
</evidence>
<proteinExistence type="predicted"/>
<comment type="caution">
    <text evidence="1">The sequence shown here is derived from an EMBL/GenBank/DDBJ whole genome shotgun (WGS) entry which is preliminary data.</text>
</comment>
<sequence length="275" mass="30391">MLNVAEGVHLGQVELGVQVSSSEQHTFHIVSAGHFVKEAGNVVGVHLTADDELPVLQEHGKADKQQEGIVQLGQLVDQLFFVEVGGRLTRERVRAGRHTRRRAEHRARRHIGRRGRRRALVLAQLFSDAHMRFFQRFFHIFEQNFSLHLLLDLTANGAGGQVVAQLRAGGRAWPVRLAEHARARVGQQRPLELFGEHKRHPFGRVIIAGPQIELALAAPGGPTRIAAQTAVHTPAPLFGADSARLLHLFLLVLLLSELAEKTIGVQTGRLELAKL</sequence>
<dbReference type="AlphaFoldDB" id="A0A3M7R687"/>
<organism evidence="1 2">
    <name type="scientific">Brachionus plicatilis</name>
    <name type="common">Marine rotifer</name>
    <name type="synonym">Brachionus muelleri</name>
    <dbReference type="NCBI Taxonomy" id="10195"/>
    <lineage>
        <taxon>Eukaryota</taxon>
        <taxon>Metazoa</taxon>
        <taxon>Spiralia</taxon>
        <taxon>Gnathifera</taxon>
        <taxon>Rotifera</taxon>
        <taxon>Eurotatoria</taxon>
        <taxon>Monogononta</taxon>
        <taxon>Pseudotrocha</taxon>
        <taxon>Ploima</taxon>
        <taxon>Brachionidae</taxon>
        <taxon>Brachionus</taxon>
    </lineage>
</organism>
<evidence type="ECO:0000313" key="1">
    <source>
        <dbReference type="EMBL" id="RNA19122.1"/>
    </source>
</evidence>
<name>A0A3M7R687_BRAPC</name>
<reference evidence="1 2" key="1">
    <citation type="journal article" date="2018" name="Sci. Rep.">
        <title>Genomic signatures of local adaptation to the degree of environmental predictability in rotifers.</title>
        <authorList>
            <person name="Franch-Gras L."/>
            <person name="Hahn C."/>
            <person name="Garcia-Roger E.M."/>
            <person name="Carmona M.J."/>
            <person name="Serra M."/>
            <person name="Gomez A."/>
        </authorList>
    </citation>
    <scope>NUCLEOTIDE SEQUENCE [LARGE SCALE GENOMIC DNA]</scope>
    <source>
        <strain evidence="1">HYR1</strain>
    </source>
</reference>
<gene>
    <name evidence="1" type="ORF">BpHYR1_006382</name>
</gene>
<keyword evidence="2" id="KW-1185">Reference proteome</keyword>
<protein>
    <submittedName>
        <fullName evidence="1">Uncharacterized protein</fullName>
    </submittedName>
</protein>
<dbReference type="EMBL" id="REGN01004099">
    <property type="protein sequence ID" value="RNA19122.1"/>
    <property type="molecule type" value="Genomic_DNA"/>
</dbReference>